<feature type="compositionally biased region" description="Low complexity" evidence="1">
    <location>
        <begin position="534"/>
        <end position="544"/>
    </location>
</feature>
<dbReference type="STRING" id="1160509.A0A3N4IMS0"/>
<dbReference type="EMBL" id="ML119651">
    <property type="protein sequence ID" value="RPA85998.1"/>
    <property type="molecule type" value="Genomic_DNA"/>
</dbReference>
<gene>
    <name evidence="3" type="ORF">BJ508DRAFT_358540</name>
</gene>
<dbReference type="AlphaFoldDB" id="A0A3N4IMS0"/>
<dbReference type="GO" id="GO:0005737">
    <property type="term" value="C:cytoplasm"/>
    <property type="evidence" value="ECO:0007669"/>
    <property type="project" value="TreeGrafter"/>
</dbReference>
<name>A0A3N4IMS0_ASCIM</name>
<feature type="region of interest" description="Disordered" evidence="1">
    <location>
        <begin position="519"/>
        <end position="567"/>
    </location>
</feature>
<feature type="compositionally biased region" description="Low complexity" evidence="1">
    <location>
        <begin position="401"/>
        <end position="421"/>
    </location>
</feature>
<keyword evidence="4" id="KW-1185">Reference proteome</keyword>
<feature type="region of interest" description="Disordered" evidence="1">
    <location>
        <begin position="400"/>
        <end position="427"/>
    </location>
</feature>
<dbReference type="InterPro" id="IPR006076">
    <property type="entry name" value="FAD-dep_OxRdtase"/>
</dbReference>
<dbReference type="OrthoDB" id="429143at2759"/>
<evidence type="ECO:0000256" key="1">
    <source>
        <dbReference type="SAM" id="MobiDB-lite"/>
    </source>
</evidence>
<dbReference type="PANTHER" id="PTHR13847:SF129">
    <property type="entry name" value="FAD DEPENDENT OXIDOREDUCTASE"/>
    <property type="match status" value="1"/>
</dbReference>
<dbReference type="Gene3D" id="3.50.50.60">
    <property type="entry name" value="FAD/NAD(P)-binding domain"/>
    <property type="match status" value="2"/>
</dbReference>
<protein>
    <submittedName>
        <fullName evidence="3">DAO-domain-containing protein</fullName>
    </submittedName>
</protein>
<dbReference type="PANTHER" id="PTHR13847">
    <property type="entry name" value="SARCOSINE DEHYDROGENASE-RELATED"/>
    <property type="match status" value="1"/>
</dbReference>
<evidence type="ECO:0000313" key="4">
    <source>
        <dbReference type="Proteomes" id="UP000275078"/>
    </source>
</evidence>
<reference evidence="3 4" key="1">
    <citation type="journal article" date="2018" name="Nat. Ecol. Evol.">
        <title>Pezizomycetes genomes reveal the molecular basis of ectomycorrhizal truffle lifestyle.</title>
        <authorList>
            <person name="Murat C."/>
            <person name="Payen T."/>
            <person name="Noel B."/>
            <person name="Kuo A."/>
            <person name="Morin E."/>
            <person name="Chen J."/>
            <person name="Kohler A."/>
            <person name="Krizsan K."/>
            <person name="Balestrini R."/>
            <person name="Da Silva C."/>
            <person name="Montanini B."/>
            <person name="Hainaut M."/>
            <person name="Levati E."/>
            <person name="Barry K.W."/>
            <person name="Belfiori B."/>
            <person name="Cichocki N."/>
            <person name="Clum A."/>
            <person name="Dockter R.B."/>
            <person name="Fauchery L."/>
            <person name="Guy J."/>
            <person name="Iotti M."/>
            <person name="Le Tacon F."/>
            <person name="Lindquist E.A."/>
            <person name="Lipzen A."/>
            <person name="Malagnac F."/>
            <person name="Mello A."/>
            <person name="Molinier V."/>
            <person name="Miyauchi S."/>
            <person name="Poulain J."/>
            <person name="Riccioni C."/>
            <person name="Rubini A."/>
            <person name="Sitrit Y."/>
            <person name="Splivallo R."/>
            <person name="Traeger S."/>
            <person name="Wang M."/>
            <person name="Zifcakova L."/>
            <person name="Wipf D."/>
            <person name="Zambonelli A."/>
            <person name="Paolocci F."/>
            <person name="Nowrousian M."/>
            <person name="Ottonello S."/>
            <person name="Baldrian P."/>
            <person name="Spatafora J.W."/>
            <person name="Henrissat B."/>
            <person name="Nagy L.G."/>
            <person name="Aury J.M."/>
            <person name="Wincker P."/>
            <person name="Grigoriev I.V."/>
            <person name="Bonfante P."/>
            <person name="Martin F.M."/>
        </authorList>
    </citation>
    <scope>NUCLEOTIDE SEQUENCE [LARGE SCALE GENOMIC DNA]</scope>
    <source>
        <strain evidence="3 4">RN42</strain>
    </source>
</reference>
<sequence length="624" mass="69097">MSFEDSWLNTSLTEQDPGLPIPSELSSPSFWLDPPDAFLHRHRTTANLPAEADFVILGSGISGAMTALYLYDHHIRRGEKLPKVVMLEAREACGGATGRNGGNCKPAYYAYSEFQTLAEELGVEETVKIIEFQVKNLELLKEIIRQNEIPCDFTPLPSCDAFFNQAAFDSALSSIAHLRRVSPHIAANIKVHKPSPSPEWTDLRVPTAVGAITYNASSLWPYKLICHILSKLVSDCGLNLQTLTPALWVGEDDTIDSTSWVGATDAHKPAQPKWFVSTDRGRIYTPRVIVATNAFTAHLFPQFLGKIFPVRGHCSAFVPPTSMFTTPLKHSYAIIKKDRKKADYLIQRSTSPGRELILGGGRWLQKDNGIGISDDSEVERDVKIYLRQLVGEVFTSETGFSCSRPPSSAAPPQLATTPPTTDSVSPEDLWEHVTRTAPSSPRRWARTTEKSKERRLLKAKAEWTGIMGFSSDGRPWVGEIPTQKGCWVIGGMEGHGMAFATGSAAALVDMIMEDIDAFRSQRQKQRTSIPLKDSPSSSVSSNESTKAARQRRPSLSGQPQGGRFSMNHRKWFPESFRITADRLGVDVEGIEREREERILGETVGMLEVVDLSDDDQEGVDWVVV</sequence>
<evidence type="ECO:0000313" key="3">
    <source>
        <dbReference type="EMBL" id="RPA85998.1"/>
    </source>
</evidence>
<dbReference type="Proteomes" id="UP000275078">
    <property type="component" value="Unassembled WGS sequence"/>
</dbReference>
<proteinExistence type="predicted"/>
<dbReference type="InterPro" id="IPR036188">
    <property type="entry name" value="FAD/NAD-bd_sf"/>
</dbReference>
<feature type="domain" description="FAD dependent oxidoreductase" evidence="2">
    <location>
        <begin position="53"/>
        <end position="510"/>
    </location>
</feature>
<feature type="region of interest" description="Disordered" evidence="1">
    <location>
        <begin position="1"/>
        <end position="20"/>
    </location>
</feature>
<dbReference type="SUPFAM" id="SSF51905">
    <property type="entry name" value="FAD/NAD(P)-binding domain"/>
    <property type="match status" value="1"/>
</dbReference>
<accession>A0A3N4IMS0</accession>
<dbReference type="Pfam" id="PF01266">
    <property type="entry name" value="DAO"/>
    <property type="match status" value="1"/>
</dbReference>
<organism evidence="3 4">
    <name type="scientific">Ascobolus immersus RN42</name>
    <dbReference type="NCBI Taxonomy" id="1160509"/>
    <lineage>
        <taxon>Eukaryota</taxon>
        <taxon>Fungi</taxon>
        <taxon>Dikarya</taxon>
        <taxon>Ascomycota</taxon>
        <taxon>Pezizomycotina</taxon>
        <taxon>Pezizomycetes</taxon>
        <taxon>Pezizales</taxon>
        <taxon>Ascobolaceae</taxon>
        <taxon>Ascobolus</taxon>
    </lineage>
</organism>
<dbReference type="Gene3D" id="3.30.9.10">
    <property type="entry name" value="D-Amino Acid Oxidase, subunit A, domain 2"/>
    <property type="match status" value="2"/>
</dbReference>
<evidence type="ECO:0000259" key="2">
    <source>
        <dbReference type="Pfam" id="PF01266"/>
    </source>
</evidence>